<feature type="region of interest" description="Disordered" evidence="8">
    <location>
        <begin position="500"/>
        <end position="556"/>
    </location>
</feature>
<dbReference type="Gene3D" id="2.160.20.10">
    <property type="entry name" value="Single-stranded right-handed beta-helix, Pectin lyase-like"/>
    <property type="match status" value="1"/>
</dbReference>
<organism evidence="9 10">
    <name type="scientific">Sinomicrobium weinanense</name>
    <dbReference type="NCBI Taxonomy" id="2842200"/>
    <lineage>
        <taxon>Bacteria</taxon>
        <taxon>Pseudomonadati</taxon>
        <taxon>Bacteroidota</taxon>
        <taxon>Flavobacteriia</taxon>
        <taxon>Flavobacteriales</taxon>
        <taxon>Flavobacteriaceae</taxon>
        <taxon>Sinomicrobium</taxon>
    </lineage>
</organism>
<evidence type="ECO:0000256" key="1">
    <source>
        <dbReference type="ARBA" id="ARBA00004196"/>
    </source>
</evidence>
<evidence type="ECO:0000256" key="2">
    <source>
        <dbReference type="ARBA" id="ARBA00004442"/>
    </source>
</evidence>
<dbReference type="InterPro" id="IPR038707">
    <property type="entry name" value="TraQ_sf"/>
</dbReference>
<sequence length="570" mass="60293">MKKLSFLLCFGILLLSSCDDDNIEVNPDYPFEVFEDLAITSGFPKEHLAIEVSITNTFPYPAPEDLAFSARFDSNRKGHVEIGGKTYRAGEAFPLSSSTVRYAYVPEEPGNHSISIDYTNNRGDSFSGTHDLTIYNPALSYTGPSGKDSGHCNDPENPCATISYTIDRASAGDTIHIAEGVYTENIVIEKSLSLHGSGRETTVIQAAEKPNQYNAGRVIVIEGDITVRMTGLTVRNGFSPEEDLNRRGGGIYVFGASLRLHKVALNANRAYYGAGLFNHTGTVSLSRVFFAGNSADKNGGGMLNLGGSATLNHVAFNNNKAGTRGGGMLNNHGPAILRNVSFNNNKAATGGGIHIRQSNPELYNVMFKGNSADTGGGIFSVGGAPILANILLSGNFSTLNGGGMANLNNSSPEIINATFSGNAATQQGGAIYNLDSSPVLKHVIIWKNRANGTASSFSSSVFNGENATPAISYSLIANSGGSTNWESSIGINSGHNLDAPPLFSNPIDPSSAPSTSGNFRLRPNSPAVNAGDPDIDLSGFPGGPENPKDLDNNPRIRNRIIDLGAYEQQD</sequence>
<dbReference type="PANTHER" id="PTHR11319">
    <property type="entry name" value="G PROTEIN-COUPLED RECEPTOR-RELATED"/>
    <property type="match status" value="1"/>
</dbReference>
<evidence type="ECO:0008006" key="11">
    <source>
        <dbReference type="Google" id="ProtNLM"/>
    </source>
</evidence>
<dbReference type="InterPro" id="IPR012334">
    <property type="entry name" value="Pectin_lyas_fold"/>
</dbReference>
<dbReference type="Gene3D" id="2.60.40.2410">
    <property type="entry name" value="Uncharacterised protein PF12988, DUF3872"/>
    <property type="match status" value="1"/>
</dbReference>
<keyword evidence="6" id="KW-0472">Membrane</keyword>
<comment type="subcellular location">
    <subcellularLocation>
        <location evidence="1">Cell envelope</location>
    </subcellularLocation>
    <subcellularLocation>
        <location evidence="2">Cell outer membrane</location>
    </subcellularLocation>
    <subcellularLocation>
        <location evidence="3">Secreted</location>
    </subcellularLocation>
</comment>
<evidence type="ECO:0000256" key="5">
    <source>
        <dbReference type="ARBA" id="ARBA00022729"/>
    </source>
</evidence>
<name>A0A926Q0M9_9FLAO</name>
<evidence type="ECO:0000256" key="3">
    <source>
        <dbReference type="ARBA" id="ARBA00004613"/>
    </source>
</evidence>
<evidence type="ECO:0000313" key="9">
    <source>
        <dbReference type="EMBL" id="MBC9795067.1"/>
    </source>
</evidence>
<protein>
    <recommendedName>
        <fullName evidence="11">DUF1565 domain-containing protein</fullName>
    </recommendedName>
</protein>
<accession>A0A926Q0M9</accession>
<dbReference type="Pfam" id="PF02415">
    <property type="entry name" value="Chlam_PMP"/>
    <property type="match status" value="2"/>
</dbReference>
<keyword evidence="10" id="KW-1185">Reference proteome</keyword>
<dbReference type="GO" id="GO:0005576">
    <property type="term" value="C:extracellular region"/>
    <property type="evidence" value="ECO:0007669"/>
    <property type="project" value="UniProtKB-SubCell"/>
</dbReference>
<dbReference type="SUPFAM" id="SSF51126">
    <property type="entry name" value="Pectin lyase-like"/>
    <property type="match status" value="1"/>
</dbReference>
<evidence type="ECO:0000256" key="6">
    <source>
        <dbReference type="ARBA" id="ARBA00023136"/>
    </source>
</evidence>
<comment type="caution">
    <text evidence="9">The sequence shown here is derived from an EMBL/GenBank/DDBJ whole genome shotgun (WGS) entry which is preliminary data.</text>
</comment>
<evidence type="ECO:0000256" key="8">
    <source>
        <dbReference type="SAM" id="MobiDB-lite"/>
    </source>
</evidence>
<dbReference type="InterPro" id="IPR011050">
    <property type="entry name" value="Pectin_lyase_fold/virulence"/>
</dbReference>
<keyword evidence="7" id="KW-0998">Cell outer membrane</keyword>
<dbReference type="RefSeq" id="WP_187964220.1">
    <property type="nucleotide sequence ID" value="NZ_JACVDC010000006.1"/>
</dbReference>
<evidence type="ECO:0000256" key="4">
    <source>
        <dbReference type="ARBA" id="ARBA00022525"/>
    </source>
</evidence>
<dbReference type="PANTHER" id="PTHR11319:SF35">
    <property type="entry name" value="OUTER MEMBRANE PROTEIN PMPC-RELATED"/>
    <property type="match status" value="1"/>
</dbReference>
<proteinExistence type="predicted"/>
<dbReference type="GO" id="GO:0009279">
    <property type="term" value="C:cell outer membrane"/>
    <property type="evidence" value="ECO:0007669"/>
    <property type="project" value="UniProtKB-SubCell"/>
</dbReference>
<gene>
    <name evidence="9" type="ORF">IBL28_03750</name>
</gene>
<keyword evidence="5" id="KW-0732">Signal</keyword>
<evidence type="ECO:0000256" key="7">
    <source>
        <dbReference type="ARBA" id="ARBA00023237"/>
    </source>
</evidence>
<dbReference type="Proteomes" id="UP000653730">
    <property type="component" value="Unassembled WGS sequence"/>
</dbReference>
<feature type="compositionally biased region" description="Polar residues" evidence="8">
    <location>
        <begin position="507"/>
        <end position="518"/>
    </location>
</feature>
<dbReference type="PROSITE" id="PS51257">
    <property type="entry name" value="PROKAR_LIPOPROTEIN"/>
    <property type="match status" value="1"/>
</dbReference>
<keyword evidence="4" id="KW-0964">Secreted</keyword>
<dbReference type="AlphaFoldDB" id="A0A926Q0M9"/>
<reference evidence="9 10" key="1">
    <citation type="submission" date="2020-09" db="EMBL/GenBank/DDBJ databases">
        <title>Sinomicrobium weinanense sp. nov., a halophilic bacteria isolated from saline-alkali soil.</title>
        <authorList>
            <person name="Wu P."/>
            <person name="Ren H."/>
            <person name="Mei Y."/>
            <person name="Liang Y."/>
            <person name="Chen Z."/>
        </authorList>
    </citation>
    <scope>NUCLEOTIDE SEQUENCE [LARGE SCALE GENOMIC DNA]</scope>
    <source>
        <strain evidence="9 10">FJxs</strain>
    </source>
</reference>
<dbReference type="EMBL" id="JACVDC010000006">
    <property type="protein sequence ID" value="MBC9795067.1"/>
    <property type="molecule type" value="Genomic_DNA"/>
</dbReference>
<evidence type="ECO:0000313" key="10">
    <source>
        <dbReference type="Proteomes" id="UP000653730"/>
    </source>
</evidence>
<dbReference type="InterPro" id="IPR003368">
    <property type="entry name" value="POMP_repeat"/>
</dbReference>